<dbReference type="InterPro" id="IPR059125">
    <property type="entry name" value="Ferritin_actino"/>
</dbReference>
<dbReference type="AlphaFoldDB" id="A0AA41XI84"/>
<feature type="domain" description="Ferritin-like" evidence="1">
    <location>
        <begin position="41"/>
        <end position="199"/>
    </location>
</feature>
<comment type="caution">
    <text evidence="2">The sequence shown here is derived from an EMBL/GenBank/DDBJ whole genome shotgun (WGS) entry which is preliminary data.</text>
</comment>
<reference evidence="2" key="1">
    <citation type="submission" date="2022-08" db="EMBL/GenBank/DDBJ databases">
        <authorList>
            <person name="Deng Y."/>
            <person name="Han X.-F."/>
            <person name="Zhang Y.-Q."/>
        </authorList>
    </citation>
    <scope>NUCLEOTIDE SEQUENCE</scope>
    <source>
        <strain evidence="2">CPCC 203407</strain>
    </source>
</reference>
<keyword evidence="3" id="KW-1185">Reference proteome</keyword>
<evidence type="ECO:0000313" key="2">
    <source>
        <dbReference type="EMBL" id="MCS5726333.1"/>
    </source>
</evidence>
<dbReference type="Gene3D" id="1.20.1260.10">
    <property type="match status" value="1"/>
</dbReference>
<protein>
    <submittedName>
        <fullName evidence="2">Ferritin-like domain-containing protein</fullName>
    </submittedName>
</protein>
<dbReference type="InterPro" id="IPR012347">
    <property type="entry name" value="Ferritin-like"/>
</dbReference>
<dbReference type="Proteomes" id="UP001165587">
    <property type="component" value="Unassembled WGS sequence"/>
</dbReference>
<evidence type="ECO:0000313" key="3">
    <source>
        <dbReference type="Proteomes" id="UP001165587"/>
    </source>
</evidence>
<evidence type="ECO:0000259" key="1">
    <source>
        <dbReference type="Pfam" id="PF13794"/>
    </source>
</evidence>
<gene>
    <name evidence="2" type="ORF">N1028_10560</name>
</gene>
<name>A0AA41XI84_9MICO</name>
<organism evidence="2 3">
    <name type="scientific">Herbiconiux oxytropis</name>
    <dbReference type="NCBI Taxonomy" id="2970915"/>
    <lineage>
        <taxon>Bacteria</taxon>
        <taxon>Bacillati</taxon>
        <taxon>Actinomycetota</taxon>
        <taxon>Actinomycetes</taxon>
        <taxon>Micrococcales</taxon>
        <taxon>Microbacteriaceae</taxon>
        <taxon>Herbiconiux</taxon>
    </lineage>
</organism>
<proteinExistence type="predicted"/>
<dbReference type="Pfam" id="PF13794">
    <property type="entry name" value="MiaE_2"/>
    <property type="match status" value="1"/>
</dbReference>
<accession>A0AA41XI84</accession>
<sequence>MNVVFGFLRRPKVRIDIPRLKPREDVTSYPKVNLAELTPEVLPYLGQAAYVQLAIFEEVSDAIAAAPTVADKQALASGASQALDKHERLVAEIRRRVDQPSEVIEPFTAGIDRYRLVVKGADWYEQLASVYLTAGILDDFFTLLAAGLPGDIGPRCVAILDADTGRRAITDILSAAIAHDEVLGPRLAMWGRRVVGDTLLVCRSAIHLTGNAVSDEERIEPVFTEMIASHTRRMDGLGLTA</sequence>
<dbReference type="EMBL" id="JANLCK010000004">
    <property type="protein sequence ID" value="MCS5726333.1"/>
    <property type="molecule type" value="Genomic_DNA"/>
</dbReference>